<dbReference type="Proteomes" id="UP000823877">
    <property type="component" value="Unassembled WGS sequence"/>
</dbReference>
<gene>
    <name evidence="1" type="ORF">IAA37_03155</name>
</gene>
<evidence type="ECO:0000313" key="2">
    <source>
        <dbReference type="Proteomes" id="UP000823877"/>
    </source>
</evidence>
<proteinExistence type="predicted"/>
<dbReference type="InterPro" id="IPR026989">
    <property type="entry name" value="TnpV"/>
</dbReference>
<evidence type="ECO:0000313" key="1">
    <source>
        <dbReference type="EMBL" id="HJB74655.1"/>
    </source>
</evidence>
<sequence>MELNFFGRQRLDYIKKHRPGYYTEMGMQGKLREHLQTLQTQAEDRWEFLIEQNQESWGITEALKANDPVKWIGLMTNLRETMREQVLNEMIYN</sequence>
<accession>A0A9D2S9N7</accession>
<reference evidence="1" key="1">
    <citation type="journal article" date="2021" name="PeerJ">
        <title>Extensive microbial diversity within the chicken gut microbiome revealed by metagenomics and culture.</title>
        <authorList>
            <person name="Gilroy R."/>
            <person name="Ravi A."/>
            <person name="Getino M."/>
            <person name="Pursley I."/>
            <person name="Horton D.L."/>
            <person name="Alikhan N.F."/>
            <person name="Baker D."/>
            <person name="Gharbi K."/>
            <person name="Hall N."/>
            <person name="Watson M."/>
            <person name="Adriaenssens E.M."/>
            <person name="Foster-Nyarko E."/>
            <person name="Jarju S."/>
            <person name="Secka A."/>
            <person name="Antonio M."/>
            <person name="Oren A."/>
            <person name="Chaudhuri R.R."/>
            <person name="La Ragione R."/>
            <person name="Hildebrand F."/>
            <person name="Pallen M.J."/>
        </authorList>
    </citation>
    <scope>NUCLEOTIDE SEQUENCE</scope>
    <source>
        <strain evidence="1">CHK188-16595</strain>
    </source>
</reference>
<dbReference type="Pfam" id="PF14198">
    <property type="entry name" value="TnpV"/>
    <property type="match status" value="1"/>
</dbReference>
<protein>
    <submittedName>
        <fullName evidence="1">TnpV protein</fullName>
    </submittedName>
</protein>
<dbReference type="AlphaFoldDB" id="A0A9D2S9N7"/>
<reference evidence="1" key="2">
    <citation type="submission" date="2021-04" db="EMBL/GenBank/DDBJ databases">
        <authorList>
            <person name="Gilroy R."/>
        </authorList>
    </citation>
    <scope>NUCLEOTIDE SEQUENCE</scope>
    <source>
        <strain evidence="1">CHK188-16595</strain>
    </source>
</reference>
<comment type="caution">
    <text evidence="1">The sequence shown here is derived from an EMBL/GenBank/DDBJ whole genome shotgun (WGS) entry which is preliminary data.</text>
</comment>
<name>A0A9D2S9N7_9FIRM</name>
<dbReference type="EMBL" id="DWXN01000006">
    <property type="protein sequence ID" value="HJB74655.1"/>
    <property type="molecule type" value="Genomic_DNA"/>
</dbReference>
<organism evidence="1 2">
    <name type="scientific">Candidatus Eubacterium faecale</name>
    <dbReference type="NCBI Taxonomy" id="2838568"/>
    <lineage>
        <taxon>Bacteria</taxon>
        <taxon>Bacillati</taxon>
        <taxon>Bacillota</taxon>
        <taxon>Clostridia</taxon>
        <taxon>Eubacteriales</taxon>
        <taxon>Eubacteriaceae</taxon>
        <taxon>Eubacterium</taxon>
    </lineage>
</organism>